<feature type="transmembrane region" description="Helical" evidence="2">
    <location>
        <begin position="438"/>
        <end position="460"/>
    </location>
</feature>
<evidence type="ECO:0000259" key="3">
    <source>
        <dbReference type="Pfam" id="PF06808"/>
    </source>
</evidence>
<feature type="transmembrane region" description="Helical" evidence="2">
    <location>
        <begin position="533"/>
        <end position="553"/>
    </location>
</feature>
<dbReference type="EMBL" id="BMMF01000008">
    <property type="protein sequence ID" value="GGK40800.1"/>
    <property type="molecule type" value="Genomic_DNA"/>
</dbReference>
<keyword evidence="1" id="KW-0997">Cell inner membrane</keyword>
<keyword evidence="1" id="KW-1003">Cell membrane</keyword>
<gene>
    <name evidence="4" type="ORF">GCM10011322_29970</name>
</gene>
<sequence>MSGFLARAVGRIEPRFSATPRTAALLCAVALFMALLHVWQTWAFVLPSGQFKNIHLCLALVVGYLALANGDAGKGRTLSSGIALVLAAACFVPLLYIHLEYDALVTTRPFFPNGADLAVASLLLVLALVAVWREWGASIPIIAALAMLYAYWGNLVPGFANHAGIGLQRLVATTSIPYFRGLLGGLTEVSASTIFLFMLLAGLLKATGGLDYIMRAAFGLVGGLRAGPAQAAIVSSGFFGSISGSIMANVASTGAFTIPLMKRSGFSPHFAGAVEATASAGGQVTPPKLGLTAFLIVGITGISYAEVMVATVFPAILFYAFLMWGVHLRAIREGIDARAMRESARADIPMMDMSLPRATLLHAHLIFSVGVLVALLVGGMPAGMAALYANIAIVGSELVKRVAVGAAGLNGPRSPVRGLTDGLVVVARGLIYGARSGASVAIIIAVISIMVEFVVVTGFAQKLSYAMLEMSGGRLWLLLPLSALACLAFGIGLPTSAAYILVALLGAPAMVQLGVPLLAAHLFVFYYANMSAITPPVAVGALVASNIAGAGFWKTAFTALRLAIPGFLLPFLFVVQPGIIGIDVGIAEQLLLVAVAFVALVALNSAIEGHLLAPLSMIERVLLLPAAFGLLDPGRMTDVAGLALFAAILARQILIARRDRRLPTPEHSA</sequence>
<feature type="transmembrane region" description="Helical" evidence="2">
    <location>
        <begin position="589"/>
        <end position="607"/>
    </location>
</feature>
<reference evidence="4 5" key="1">
    <citation type="journal article" date="2014" name="Int. J. Syst. Evol. Microbiol.">
        <title>Complete genome sequence of Corynebacterium casei LMG S-19264T (=DSM 44701T), isolated from a smear-ripened cheese.</title>
        <authorList>
            <consortium name="US DOE Joint Genome Institute (JGI-PGF)"/>
            <person name="Walter F."/>
            <person name="Albersmeier A."/>
            <person name="Kalinowski J."/>
            <person name="Ruckert C."/>
        </authorList>
    </citation>
    <scope>NUCLEOTIDE SEQUENCE [LARGE SCALE GENOMIC DNA]</scope>
    <source>
        <strain evidence="4 5">CGMCC 1.9161</strain>
    </source>
</reference>
<name>A0A917QB15_9HYPH</name>
<feature type="transmembrane region" description="Helical" evidence="2">
    <location>
        <begin position="82"/>
        <end position="99"/>
    </location>
</feature>
<evidence type="ECO:0000313" key="4">
    <source>
        <dbReference type="EMBL" id="GGK40800.1"/>
    </source>
</evidence>
<accession>A0A917QB15</accession>
<protein>
    <submittedName>
        <fullName evidence="4">C4-dicarboxylate ABC transporter</fullName>
    </submittedName>
</protein>
<keyword evidence="2" id="KW-0812">Transmembrane</keyword>
<evidence type="ECO:0000256" key="1">
    <source>
        <dbReference type="RuleBase" id="RU369079"/>
    </source>
</evidence>
<keyword evidence="2" id="KW-0472">Membrane</keyword>
<dbReference type="AlphaFoldDB" id="A0A917QB15"/>
<dbReference type="NCBIfam" id="TIGR02123">
    <property type="entry name" value="TRAP_fused"/>
    <property type="match status" value="1"/>
</dbReference>
<feature type="transmembrane region" description="Helical" evidence="2">
    <location>
        <begin position="499"/>
        <end position="526"/>
    </location>
</feature>
<dbReference type="PANTHER" id="PTHR43849:SF2">
    <property type="entry name" value="BLL3936 PROTEIN"/>
    <property type="match status" value="1"/>
</dbReference>
<dbReference type="PANTHER" id="PTHR43849">
    <property type="entry name" value="BLL3936 PROTEIN"/>
    <property type="match status" value="1"/>
</dbReference>
<dbReference type="Proteomes" id="UP000600449">
    <property type="component" value="Unassembled WGS sequence"/>
</dbReference>
<evidence type="ECO:0000313" key="5">
    <source>
        <dbReference type="Proteomes" id="UP000600449"/>
    </source>
</evidence>
<dbReference type="Pfam" id="PF06808">
    <property type="entry name" value="DctM"/>
    <property type="match status" value="1"/>
</dbReference>
<feature type="transmembrane region" description="Helical" evidence="2">
    <location>
        <begin position="639"/>
        <end position="656"/>
    </location>
</feature>
<keyword evidence="2" id="KW-1133">Transmembrane helix</keyword>
<comment type="caution">
    <text evidence="4">The sequence shown here is derived from an EMBL/GenBank/DDBJ whole genome shotgun (WGS) entry which is preliminary data.</text>
</comment>
<dbReference type="GO" id="GO:0022857">
    <property type="term" value="F:transmembrane transporter activity"/>
    <property type="evidence" value="ECO:0007669"/>
    <property type="project" value="UniProtKB-UniRule"/>
</dbReference>
<feature type="transmembrane region" description="Helical" evidence="2">
    <location>
        <begin position="139"/>
        <end position="159"/>
    </location>
</feature>
<feature type="transmembrane region" description="Helical" evidence="2">
    <location>
        <begin position="111"/>
        <end position="132"/>
    </location>
</feature>
<organism evidence="4 5">
    <name type="scientific">Salinarimonas ramus</name>
    <dbReference type="NCBI Taxonomy" id="690164"/>
    <lineage>
        <taxon>Bacteria</taxon>
        <taxon>Pseudomonadati</taxon>
        <taxon>Pseudomonadota</taxon>
        <taxon>Alphaproteobacteria</taxon>
        <taxon>Hyphomicrobiales</taxon>
        <taxon>Salinarimonadaceae</taxon>
        <taxon>Salinarimonas</taxon>
    </lineage>
</organism>
<dbReference type="InterPro" id="IPR010656">
    <property type="entry name" value="DctM"/>
</dbReference>
<feature type="transmembrane region" description="Helical" evidence="2">
    <location>
        <begin position="360"/>
        <end position="380"/>
    </location>
</feature>
<feature type="transmembrane region" description="Helical" evidence="2">
    <location>
        <begin position="311"/>
        <end position="331"/>
    </location>
</feature>
<evidence type="ECO:0000256" key="2">
    <source>
        <dbReference type="SAM" id="Phobius"/>
    </source>
</evidence>
<dbReference type="InterPro" id="IPR011853">
    <property type="entry name" value="TRAP_DctM-Dct_fused"/>
</dbReference>
<comment type="subcellular location">
    <subcellularLocation>
        <location evidence="1">Cell inner membrane</location>
        <topology evidence="1">Multi-pass membrane protein</topology>
    </subcellularLocation>
</comment>
<feature type="transmembrane region" description="Helical" evidence="2">
    <location>
        <begin position="179"/>
        <end position="204"/>
    </location>
</feature>
<dbReference type="GO" id="GO:0005886">
    <property type="term" value="C:plasma membrane"/>
    <property type="evidence" value="ECO:0007669"/>
    <property type="project" value="UniProtKB-SubCell"/>
</dbReference>
<feature type="domain" description="TRAP C4-dicarboxylate transport system permease DctM subunit" evidence="3">
    <location>
        <begin position="123"/>
        <end position="582"/>
    </location>
</feature>
<comment type="function">
    <text evidence="1">Part of the tripartite ATP-independent periplasmic (TRAP) transport system.</text>
</comment>
<feature type="transmembrane region" description="Helical" evidence="2">
    <location>
        <begin position="53"/>
        <end position="70"/>
    </location>
</feature>
<feature type="transmembrane region" description="Helical" evidence="2">
    <location>
        <begin position="472"/>
        <end position="493"/>
    </location>
</feature>
<keyword evidence="5" id="KW-1185">Reference proteome</keyword>
<keyword evidence="1" id="KW-0813">Transport</keyword>
<dbReference type="RefSeq" id="WP_188914028.1">
    <property type="nucleotide sequence ID" value="NZ_BMMF01000008.1"/>
</dbReference>
<feature type="transmembrane region" description="Helical" evidence="2">
    <location>
        <begin position="559"/>
        <end position="582"/>
    </location>
</feature>
<proteinExistence type="predicted"/>